<gene>
    <name evidence="3" type="ORF">BCR44DRAFT_48093</name>
</gene>
<evidence type="ECO:0000313" key="4">
    <source>
        <dbReference type="Proteomes" id="UP000193411"/>
    </source>
</evidence>
<dbReference type="GO" id="GO:0005829">
    <property type="term" value="C:cytosol"/>
    <property type="evidence" value="ECO:0007669"/>
    <property type="project" value="TreeGrafter"/>
</dbReference>
<dbReference type="Pfam" id="PF00300">
    <property type="entry name" value="His_Phos_1"/>
    <property type="match status" value="1"/>
</dbReference>
<dbReference type="PROSITE" id="PS00175">
    <property type="entry name" value="PG_MUTASE"/>
    <property type="match status" value="1"/>
</dbReference>
<dbReference type="InterPro" id="IPR051695">
    <property type="entry name" value="Phosphoglycerate_Mutase"/>
</dbReference>
<feature type="binding site" evidence="2">
    <location>
        <begin position="22"/>
        <end position="29"/>
    </location>
    <ligand>
        <name>substrate</name>
    </ligand>
</feature>
<feature type="non-terminal residue" evidence="3">
    <location>
        <position position="282"/>
    </location>
</feature>
<name>A0A1Y2I3P5_9FUNG</name>
<reference evidence="3 4" key="1">
    <citation type="submission" date="2016-07" db="EMBL/GenBank/DDBJ databases">
        <title>Pervasive Adenine N6-methylation of Active Genes in Fungi.</title>
        <authorList>
            <consortium name="DOE Joint Genome Institute"/>
            <person name="Mondo S.J."/>
            <person name="Dannebaum R.O."/>
            <person name="Kuo R.C."/>
            <person name="Labutti K."/>
            <person name="Haridas S."/>
            <person name="Kuo A."/>
            <person name="Salamov A."/>
            <person name="Ahrendt S.R."/>
            <person name="Lipzen A."/>
            <person name="Sullivan W."/>
            <person name="Andreopoulos W.B."/>
            <person name="Clum A."/>
            <person name="Lindquist E."/>
            <person name="Daum C."/>
            <person name="Ramamoorthy G.K."/>
            <person name="Gryganskyi A."/>
            <person name="Culley D."/>
            <person name="Magnuson J.K."/>
            <person name="James T.Y."/>
            <person name="O'Malley M.A."/>
            <person name="Stajich J.E."/>
            <person name="Spatafora J.W."/>
            <person name="Visel A."/>
            <person name="Grigoriev I.V."/>
        </authorList>
    </citation>
    <scope>NUCLEOTIDE SEQUENCE [LARGE SCALE GENOMIC DNA]</scope>
    <source>
        <strain evidence="3 4">PL171</strain>
    </source>
</reference>
<comment type="caution">
    <text evidence="3">The sequence shown here is derived from an EMBL/GenBank/DDBJ whole genome shotgun (WGS) entry which is preliminary data.</text>
</comment>
<accession>A0A1Y2I3P5</accession>
<evidence type="ECO:0000256" key="1">
    <source>
        <dbReference type="ARBA" id="ARBA00022801"/>
    </source>
</evidence>
<dbReference type="PANTHER" id="PTHR46517">
    <property type="entry name" value="FRUCTOSE-2,6-BISPHOSPHATASE TIGAR"/>
    <property type="match status" value="1"/>
</dbReference>
<dbReference type="GO" id="GO:0043456">
    <property type="term" value="P:regulation of pentose-phosphate shunt"/>
    <property type="evidence" value="ECO:0007669"/>
    <property type="project" value="TreeGrafter"/>
</dbReference>
<dbReference type="InterPro" id="IPR029033">
    <property type="entry name" value="His_PPase_superfam"/>
</dbReference>
<dbReference type="GO" id="GO:0045820">
    <property type="term" value="P:negative regulation of glycolytic process"/>
    <property type="evidence" value="ECO:0007669"/>
    <property type="project" value="TreeGrafter"/>
</dbReference>
<dbReference type="InterPro" id="IPR001345">
    <property type="entry name" value="PG/BPGM_mutase_AS"/>
</dbReference>
<dbReference type="SMART" id="SM00855">
    <property type="entry name" value="PGAM"/>
    <property type="match status" value="1"/>
</dbReference>
<dbReference type="Gene3D" id="3.40.50.1240">
    <property type="entry name" value="Phosphoglycerate mutase-like"/>
    <property type="match status" value="1"/>
</dbReference>
<dbReference type="Proteomes" id="UP000193411">
    <property type="component" value="Unassembled WGS sequence"/>
</dbReference>
<dbReference type="STRING" id="765915.A0A1Y2I3P5"/>
<evidence type="ECO:0000256" key="2">
    <source>
        <dbReference type="PIRSR" id="PIRSR613078-2"/>
    </source>
</evidence>
<proteinExistence type="predicted"/>
<sequence>MAIHTSLPPVPQGTSVRLILCRHGETSHNANSVLQGRLVDPPLNDMGREQASRLGRRLADTTIDTIISSDLKRAQETADFIAGYHPKAARKILTNFAEVSCGDLEGLGTKEPGLMALGKAWLSGNFDYHPPGGESPNAAARRAVRQLFALLQASPIQNDANEPGVRTIAIVSHGVVLRLILSTLLHRSLHMAVTMDHHNCCIDVIDVLASSPTCVFDPLPPLLSSLDKPTLARFSQEHLARQTGPGVVPQDDERLAPQPLVIVSKKPSFGRAWDVDKGQVAC</sequence>
<feature type="binding site" evidence="2">
    <location>
        <position position="73"/>
    </location>
    <ligand>
        <name>substrate</name>
    </ligand>
</feature>
<dbReference type="InterPro" id="IPR013078">
    <property type="entry name" value="His_Pase_superF_clade-1"/>
</dbReference>
<dbReference type="SUPFAM" id="SSF53254">
    <property type="entry name" value="Phosphoglycerate mutase-like"/>
    <property type="match status" value="1"/>
</dbReference>
<protein>
    <submittedName>
        <fullName evidence="3">Histidine phosphatase superfamily</fullName>
    </submittedName>
</protein>
<dbReference type="GO" id="GO:0004331">
    <property type="term" value="F:fructose-2,6-bisphosphate 2-phosphatase activity"/>
    <property type="evidence" value="ECO:0007669"/>
    <property type="project" value="TreeGrafter"/>
</dbReference>
<dbReference type="AlphaFoldDB" id="A0A1Y2I3P5"/>
<keyword evidence="4" id="KW-1185">Reference proteome</keyword>
<dbReference type="PANTHER" id="PTHR46517:SF1">
    <property type="entry name" value="FRUCTOSE-2,6-BISPHOSPHATASE TIGAR"/>
    <property type="match status" value="1"/>
</dbReference>
<keyword evidence="1" id="KW-0378">Hydrolase</keyword>
<organism evidence="3 4">
    <name type="scientific">Catenaria anguillulae PL171</name>
    <dbReference type="NCBI Taxonomy" id="765915"/>
    <lineage>
        <taxon>Eukaryota</taxon>
        <taxon>Fungi</taxon>
        <taxon>Fungi incertae sedis</taxon>
        <taxon>Blastocladiomycota</taxon>
        <taxon>Blastocladiomycetes</taxon>
        <taxon>Blastocladiales</taxon>
        <taxon>Catenariaceae</taxon>
        <taxon>Catenaria</taxon>
    </lineage>
</organism>
<dbReference type="OrthoDB" id="354304at2759"/>
<dbReference type="CDD" id="cd07067">
    <property type="entry name" value="HP_PGM_like"/>
    <property type="match status" value="1"/>
</dbReference>
<evidence type="ECO:0000313" key="3">
    <source>
        <dbReference type="EMBL" id="ORZ40844.1"/>
    </source>
</evidence>
<dbReference type="EMBL" id="MCFL01000002">
    <property type="protein sequence ID" value="ORZ40844.1"/>
    <property type="molecule type" value="Genomic_DNA"/>
</dbReference>